<dbReference type="Pfam" id="PF02891">
    <property type="entry name" value="zf-MIZ"/>
    <property type="match status" value="1"/>
</dbReference>
<keyword evidence="9" id="KW-0539">Nucleus</keyword>
<evidence type="ECO:0000256" key="8">
    <source>
        <dbReference type="ARBA" id="ARBA00022833"/>
    </source>
</evidence>
<evidence type="ECO:0000256" key="2">
    <source>
        <dbReference type="ARBA" id="ARBA00004718"/>
    </source>
</evidence>
<dbReference type="InterPro" id="IPR013083">
    <property type="entry name" value="Znf_RING/FYVE/PHD"/>
</dbReference>
<evidence type="ECO:0000256" key="9">
    <source>
        <dbReference type="ARBA" id="ARBA00023242"/>
    </source>
</evidence>
<dbReference type="GO" id="GO:0061665">
    <property type="term" value="F:SUMO ligase activity"/>
    <property type="evidence" value="ECO:0007669"/>
    <property type="project" value="TreeGrafter"/>
</dbReference>
<evidence type="ECO:0000313" key="15">
    <source>
        <dbReference type="Proteomes" id="UP001279734"/>
    </source>
</evidence>
<dbReference type="CDD" id="cd16792">
    <property type="entry name" value="SP-RING_Siz-like"/>
    <property type="match status" value="1"/>
</dbReference>
<comment type="pathway">
    <text evidence="2">Protein modification; protein sumoylation.</text>
</comment>
<dbReference type="Pfam" id="PF02037">
    <property type="entry name" value="SAP"/>
    <property type="match status" value="1"/>
</dbReference>
<dbReference type="PROSITE" id="PS51044">
    <property type="entry name" value="ZF_SP_RING"/>
    <property type="match status" value="1"/>
</dbReference>
<dbReference type="PROSITE" id="PS50800">
    <property type="entry name" value="SAP"/>
    <property type="match status" value="1"/>
</dbReference>
<comment type="subcellular location">
    <subcellularLocation>
        <location evidence="1">Nucleus</location>
    </subcellularLocation>
</comment>
<evidence type="ECO:0000313" key="14">
    <source>
        <dbReference type="EMBL" id="GMH11275.1"/>
    </source>
</evidence>
<dbReference type="GO" id="GO:0016925">
    <property type="term" value="P:protein sumoylation"/>
    <property type="evidence" value="ECO:0007669"/>
    <property type="project" value="TreeGrafter"/>
</dbReference>
<evidence type="ECO:0008006" key="16">
    <source>
        <dbReference type="Google" id="ProtNLM"/>
    </source>
</evidence>
<evidence type="ECO:0000256" key="6">
    <source>
        <dbReference type="ARBA" id="ARBA00022771"/>
    </source>
</evidence>
<dbReference type="Proteomes" id="UP001279734">
    <property type="component" value="Unassembled WGS sequence"/>
</dbReference>
<dbReference type="InterPro" id="IPR011011">
    <property type="entry name" value="Znf_FYVE_PHD"/>
</dbReference>
<dbReference type="PROSITE" id="PS01359">
    <property type="entry name" value="ZF_PHD_1"/>
    <property type="match status" value="1"/>
</dbReference>
<name>A0AAD3SI98_NEPGR</name>
<accession>A0AAD3SI98</accession>
<evidence type="ECO:0000256" key="7">
    <source>
        <dbReference type="ARBA" id="ARBA00022786"/>
    </source>
</evidence>
<dbReference type="InterPro" id="IPR004181">
    <property type="entry name" value="Znf_MIZ"/>
</dbReference>
<dbReference type="SMART" id="SM00513">
    <property type="entry name" value="SAP"/>
    <property type="match status" value="1"/>
</dbReference>
<evidence type="ECO:0000256" key="3">
    <source>
        <dbReference type="ARBA" id="ARBA00005383"/>
    </source>
</evidence>
<dbReference type="SUPFAM" id="SSF57903">
    <property type="entry name" value="FYVE/PHD zinc finger"/>
    <property type="match status" value="1"/>
</dbReference>
<keyword evidence="7" id="KW-0833">Ubl conjugation pathway</keyword>
<dbReference type="AlphaFoldDB" id="A0AAD3SI98"/>
<evidence type="ECO:0000256" key="10">
    <source>
        <dbReference type="PROSITE-ProRule" id="PRU00452"/>
    </source>
</evidence>
<evidence type="ECO:0000259" key="13">
    <source>
        <dbReference type="PROSITE" id="PS51044"/>
    </source>
</evidence>
<feature type="compositionally biased region" description="Basic and acidic residues" evidence="11">
    <location>
        <begin position="536"/>
        <end position="550"/>
    </location>
</feature>
<sequence>MESGASPQKLRMTQKHQMNFSCRQVHSILSKREGDRPAVYKQISFLFPNPGQFNCSVHLFSWLTSSMDLVASYQDKLVDFRIKELKDVLSRAGISKQGKKQDLMDRILALLYDEGTPGLLKNLVNGKEGVMEIIDDVHRKMLESGVNDLTLKKQNSSGTSRVQLKEEDEGSFHLDMKIRCICGDASSNELLIQCEDPNCRVWQHVHCAIISEKPEDIPLPTQFFCEVCRVNRADPFWETLAHPLHPVMLAVSSIPADGANPLQSVKKSFQLTRADRDLLKRAEYDVQAWCMLLNDNVPFRMQWPQYADLQVNGMPVQTVNRPGSQLLGPNGRDDGARISLFILEGGNKVTLSGCDARCFCFGIRLVKRRTLQQVLCMIPKKSDGDSFEDALARVQHCIGGASTAKEDSDSDLEVIADSITVNVRCPMSGSRMKTAGRFKACAHMGCFDLETFVKLNERSRKWQCPICLKNFCIEDIVIDPYFNGIVTLMQKAGEEMTEIDVKPNGCWRVKNADEFKDLATWHHPDGTAITSSSESSKLDENENASREYSSKLHIQSHSTNEKIGELHNRCHFYNNIPNDQSEEFDQRLIKMNSTISGDARDDEDTGIKKDGGELTDILNNDENEINSVLHNYGPIHIMVDQSSSAPAVNIDLIVLSDSEEDGVSFVYPKSVSTDFPCDELPASCQTPNSCDVDFVGRSSVLTGNGNDILMPQFPKASSSNAVSGSHFLGIDTKVSDIVIDLEQTSVTCSGPSSSCSLPSEFTMNPGSQVLNSHAYLYNAGPVNGLGGNNFGSGDDNISLGGFFPSQSALENQLQVLSSIHGEDWGCCSSNNEARAESPNANGADLRLQFKSKEASLLPNMDGESGPVPAVSWKRKEGPFSFPRHTRYYSLFAKRTIITLHVKDSSSSSYHFQKQTQPLKEMEFKKLITEPALTMEGQLKHTSKETYRWVIALTNMQIFACGSSAAYAYSMILHLIPIVITVA</sequence>
<dbReference type="InterPro" id="IPR003034">
    <property type="entry name" value="SAP_dom"/>
</dbReference>
<keyword evidence="4" id="KW-0808">Transferase</keyword>
<dbReference type="InterPro" id="IPR001965">
    <property type="entry name" value="Znf_PHD"/>
</dbReference>
<evidence type="ECO:0000259" key="12">
    <source>
        <dbReference type="PROSITE" id="PS50800"/>
    </source>
</evidence>
<dbReference type="Pfam" id="PF20826">
    <property type="entry name" value="PHD_5"/>
    <property type="match status" value="1"/>
</dbReference>
<dbReference type="InterPro" id="IPR031141">
    <property type="entry name" value="SIZ1/2_SP-RING"/>
</dbReference>
<evidence type="ECO:0000256" key="4">
    <source>
        <dbReference type="ARBA" id="ARBA00022679"/>
    </source>
</evidence>
<feature type="domain" description="SP-RING-type" evidence="13">
    <location>
        <begin position="410"/>
        <end position="491"/>
    </location>
</feature>
<comment type="caution">
    <text evidence="14">The sequence shown here is derived from an EMBL/GenBank/DDBJ whole genome shotgun (WGS) entry which is preliminary data.</text>
</comment>
<protein>
    <recommendedName>
        <fullName evidence="16">E3 SUMO-protein ligase SIZ1</fullName>
    </recommendedName>
</protein>
<proteinExistence type="inferred from homology"/>
<dbReference type="InterPro" id="IPR036361">
    <property type="entry name" value="SAP_dom_sf"/>
</dbReference>
<keyword evidence="6 10" id="KW-0863">Zinc-finger</keyword>
<reference evidence="14" key="1">
    <citation type="submission" date="2023-05" db="EMBL/GenBank/DDBJ databases">
        <title>Nepenthes gracilis genome sequencing.</title>
        <authorList>
            <person name="Fukushima K."/>
        </authorList>
    </citation>
    <scope>NUCLEOTIDE SEQUENCE</scope>
    <source>
        <strain evidence="14">SING2019-196</strain>
    </source>
</reference>
<evidence type="ECO:0000256" key="11">
    <source>
        <dbReference type="SAM" id="MobiDB-lite"/>
    </source>
</evidence>
<keyword evidence="5" id="KW-0479">Metal-binding</keyword>
<dbReference type="EMBL" id="BSYO01000011">
    <property type="protein sequence ID" value="GMH11275.1"/>
    <property type="molecule type" value="Genomic_DNA"/>
</dbReference>
<dbReference type="GO" id="GO:0008270">
    <property type="term" value="F:zinc ion binding"/>
    <property type="evidence" value="ECO:0007669"/>
    <property type="project" value="UniProtKB-KW"/>
</dbReference>
<dbReference type="PANTHER" id="PTHR10782">
    <property type="entry name" value="ZINC FINGER MIZ DOMAIN-CONTAINING PROTEIN"/>
    <property type="match status" value="1"/>
</dbReference>
<feature type="region of interest" description="Disordered" evidence="11">
    <location>
        <begin position="526"/>
        <end position="556"/>
    </location>
</feature>
<comment type="similarity">
    <text evidence="3">Belongs to the PIAS family.</text>
</comment>
<dbReference type="Gene3D" id="1.10.720.30">
    <property type="entry name" value="SAP domain"/>
    <property type="match status" value="1"/>
</dbReference>
<evidence type="ECO:0000256" key="1">
    <source>
        <dbReference type="ARBA" id="ARBA00004123"/>
    </source>
</evidence>
<feature type="domain" description="SAP" evidence="12">
    <location>
        <begin position="77"/>
        <end position="111"/>
    </location>
</feature>
<dbReference type="InterPro" id="IPR019786">
    <property type="entry name" value="Zinc_finger_PHD-type_CS"/>
</dbReference>
<dbReference type="GO" id="GO:0005634">
    <property type="term" value="C:nucleus"/>
    <property type="evidence" value="ECO:0007669"/>
    <property type="project" value="UniProtKB-SubCell"/>
</dbReference>
<dbReference type="SUPFAM" id="SSF68906">
    <property type="entry name" value="SAP domain"/>
    <property type="match status" value="1"/>
</dbReference>
<organism evidence="14 15">
    <name type="scientific">Nepenthes gracilis</name>
    <name type="common">Slender pitcher plant</name>
    <dbReference type="NCBI Taxonomy" id="150966"/>
    <lineage>
        <taxon>Eukaryota</taxon>
        <taxon>Viridiplantae</taxon>
        <taxon>Streptophyta</taxon>
        <taxon>Embryophyta</taxon>
        <taxon>Tracheophyta</taxon>
        <taxon>Spermatophyta</taxon>
        <taxon>Magnoliopsida</taxon>
        <taxon>eudicotyledons</taxon>
        <taxon>Gunneridae</taxon>
        <taxon>Pentapetalae</taxon>
        <taxon>Caryophyllales</taxon>
        <taxon>Nepenthaceae</taxon>
        <taxon>Nepenthes</taxon>
    </lineage>
</organism>
<dbReference type="SMART" id="SM00249">
    <property type="entry name" value="PHD"/>
    <property type="match status" value="2"/>
</dbReference>
<gene>
    <name evidence="14" type="ORF">Nepgr_013116</name>
</gene>
<dbReference type="Gene3D" id="3.30.40.10">
    <property type="entry name" value="Zinc/RING finger domain, C3HC4 (zinc finger)"/>
    <property type="match status" value="2"/>
</dbReference>
<keyword evidence="8" id="KW-0862">Zinc</keyword>
<dbReference type="PANTHER" id="PTHR10782:SF102">
    <property type="entry name" value="E3 SUMO-PROTEIN LIGASE SIZ1"/>
    <property type="match status" value="1"/>
</dbReference>
<evidence type="ECO:0000256" key="5">
    <source>
        <dbReference type="ARBA" id="ARBA00022723"/>
    </source>
</evidence>
<keyword evidence="15" id="KW-1185">Reference proteome</keyword>
<dbReference type="GO" id="GO:0000785">
    <property type="term" value="C:chromatin"/>
    <property type="evidence" value="ECO:0007669"/>
    <property type="project" value="TreeGrafter"/>
</dbReference>